<evidence type="ECO:0000256" key="1">
    <source>
        <dbReference type="ARBA" id="ARBA00005725"/>
    </source>
</evidence>
<dbReference type="InterPro" id="IPR008030">
    <property type="entry name" value="NmrA-like"/>
</dbReference>
<comment type="caution">
    <text evidence="5">The sequence shown here is derived from an EMBL/GenBank/DDBJ whole genome shotgun (WGS) entry which is preliminary data.</text>
</comment>
<keyword evidence="3" id="KW-0560">Oxidoreductase</keyword>
<name>A0A8H5CSF6_9AGAR</name>
<proteinExistence type="inferred from homology"/>
<protein>
    <recommendedName>
        <fullName evidence="4">NmrA-like domain-containing protein</fullName>
    </recommendedName>
</protein>
<keyword evidence="6" id="KW-1185">Reference proteome</keyword>
<organism evidence="5 6">
    <name type="scientific">Tetrapyrgos nigripes</name>
    <dbReference type="NCBI Taxonomy" id="182062"/>
    <lineage>
        <taxon>Eukaryota</taxon>
        <taxon>Fungi</taxon>
        <taxon>Dikarya</taxon>
        <taxon>Basidiomycota</taxon>
        <taxon>Agaricomycotina</taxon>
        <taxon>Agaricomycetes</taxon>
        <taxon>Agaricomycetidae</taxon>
        <taxon>Agaricales</taxon>
        <taxon>Marasmiineae</taxon>
        <taxon>Marasmiaceae</taxon>
        <taxon>Tetrapyrgos</taxon>
    </lineage>
</organism>
<dbReference type="PANTHER" id="PTHR47706">
    <property type="entry name" value="NMRA-LIKE FAMILY PROTEIN"/>
    <property type="match status" value="1"/>
</dbReference>
<dbReference type="AlphaFoldDB" id="A0A8H5CSF6"/>
<dbReference type="InterPro" id="IPR051609">
    <property type="entry name" value="NmrA/Isoflavone_reductase-like"/>
</dbReference>
<accession>A0A8H5CSF6</accession>
<dbReference type="Pfam" id="PF05368">
    <property type="entry name" value="NmrA"/>
    <property type="match status" value="1"/>
</dbReference>
<evidence type="ECO:0000256" key="2">
    <source>
        <dbReference type="ARBA" id="ARBA00022857"/>
    </source>
</evidence>
<keyword evidence="2" id="KW-0521">NADP</keyword>
<dbReference type="Proteomes" id="UP000559256">
    <property type="component" value="Unassembled WGS sequence"/>
</dbReference>
<dbReference type="EMBL" id="JAACJM010000096">
    <property type="protein sequence ID" value="KAF5347181.1"/>
    <property type="molecule type" value="Genomic_DNA"/>
</dbReference>
<evidence type="ECO:0000259" key="4">
    <source>
        <dbReference type="Pfam" id="PF05368"/>
    </source>
</evidence>
<gene>
    <name evidence="5" type="ORF">D9758_011066</name>
</gene>
<evidence type="ECO:0000256" key="3">
    <source>
        <dbReference type="ARBA" id="ARBA00023002"/>
    </source>
</evidence>
<dbReference type="OrthoDB" id="9974981at2759"/>
<evidence type="ECO:0000313" key="5">
    <source>
        <dbReference type="EMBL" id="KAF5347181.1"/>
    </source>
</evidence>
<dbReference type="Gene3D" id="3.90.25.10">
    <property type="entry name" value="UDP-galactose 4-epimerase, domain 1"/>
    <property type="match status" value="1"/>
</dbReference>
<sequence>MAPSRRIAVAGGKGGVGRHLVEGLLERRDTLDAVIVLSRSASSGVTFHGYTAPVIAVDYNNVASIESVLQEHQIDTLISAIYVSGDELITSQINMIKASLNVPSMRRFAPSEFGYGSENAVSVTEYYDPKRTVLKYLREAVEDSKGRSGRGLEYTMFACGVFMNYLGYENPRPDREKAYGYLQPIAVVFYFSQGKAVIPGDGKQKQWWTRGEDVGKFVAAAIQLDVWPEVFNMAGSVATGNEIVDVFERVTGKKLDITYWPKAEISAQLNQIAKSSSGPISSSGFDAPNQFMEKTFRESQLVLINQELPSNMNLNEATDVKPMGLEEYLKLWWGSLKN</sequence>
<dbReference type="SUPFAM" id="SSF51735">
    <property type="entry name" value="NAD(P)-binding Rossmann-fold domains"/>
    <property type="match status" value="1"/>
</dbReference>
<dbReference type="Gene3D" id="3.40.50.720">
    <property type="entry name" value="NAD(P)-binding Rossmann-like Domain"/>
    <property type="match status" value="1"/>
</dbReference>
<feature type="domain" description="NmrA-like" evidence="4">
    <location>
        <begin position="5"/>
        <end position="278"/>
    </location>
</feature>
<evidence type="ECO:0000313" key="6">
    <source>
        <dbReference type="Proteomes" id="UP000559256"/>
    </source>
</evidence>
<dbReference type="GO" id="GO:0016491">
    <property type="term" value="F:oxidoreductase activity"/>
    <property type="evidence" value="ECO:0007669"/>
    <property type="project" value="UniProtKB-KW"/>
</dbReference>
<dbReference type="InterPro" id="IPR036291">
    <property type="entry name" value="NAD(P)-bd_dom_sf"/>
</dbReference>
<dbReference type="PANTHER" id="PTHR47706:SF4">
    <property type="entry name" value="NMRA-LIKE DOMAIN-CONTAINING PROTEIN"/>
    <property type="match status" value="1"/>
</dbReference>
<comment type="similarity">
    <text evidence="1">Belongs to the NmrA-type oxidoreductase family. Isoflavone reductase subfamily.</text>
</comment>
<reference evidence="5 6" key="1">
    <citation type="journal article" date="2020" name="ISME J.">
        <title>Uncovering the hidden diversity of litter-decomposition mechanisms in mushroom-forming fungi.</title>
        <authorList>
            <person name="Floudas D."/>
            <person name="Bentzer J."/>
            <person name="Ahren D."/>
            <person name="Johansson T."/>
            <person name="Persson P."/>
            <person name="Tunlid A."/>
        </authorList>
    </citation>
    <scope>NUCLEOTIDE SEQUENCE [LARGE SCALE GENOMIC DNA]</scope>
    <source>
        <strain evidence="5 6">CBS 291.85</strain>
    </source>
</reference>